<reference evidence="1" key="1">
    <citation type="submission" date="2023-06" db="EMBL/GenBank/DDBJ databases">
        <authorList>
            <person name="Kurt Z."/>
        </authorList>
    </citation>
    <scope>NUCLEOTIDE SEQUENCE</scope>
</reference>
<name>A0AA86Q923_9EUKA</name>
<dbReference type="AlphaFoldDB" id="A0AA86Q923"/>
<evidence type="ECO:0000313" key="2">
    <source>
        <dbReference type="EMBL" id="CAL6023766.1"/>
    </source>
</evidence>
<sequence length="1057" mass="123807">MLKSGRSAMKFIQQTQLTEQIVLENAAYLLSGFEQFSQSNSGEMDLQVQIQLRRFIHALTVPIQQPAQFQTMFMNLLQQQNNRALSYYNYLEYTQKFGSTDQFVGPLTSFLTKNVSILPQLVQTTRLWMTVNPDSKIDLIRKIIGDNPVLQNAFISVFIPQNFQNLYFEAFDGELGQIGHRIIKSELSEKPDQLTQEIKQIAERDFKDITYECCKTERHRHLLLEMIQNESGLQDYTAHYTKCYVLCQIIQACAKETVIEEYVFGKDELSIALDRLLSILINCELYNISMTYPLGGCTIQQCLQMDWFVTDEKSFIQMKKTKEMNGIQQLFVAGTIYNYTIRSVLISLLRTFENNMRVKNYLFQKLINLIPHNQNQLITYGTRCVVTFFAIKYQYDILNYKLELANENKTDASDIIKNSQQMMSLMLQKDNQNLFIKMMNLFTSPLNNVDQSSNWLVTHHYVVYNENTIQQIYRRSWFGQAMIYEQNIFTKEKDQLTFIQSNLQINGTQFNKLINSQDKSLQTLLIHYQNDPQTERFFGYRVKIHNFYQVLMQDLVLPFTRGIQITLYLSDFLTNKLETENIAEYQMFCSNFITNLLTQSIQCQTSPCSIIQLIKKQLMIIKQGIDCLKQILLHLILLARVTAIINNDLGINSSQTIKFIVNELINISNIAAQQKLTQNIELLFLIQKFQYLYITNFGYIYEKELLIYQIWAILQNTNIDDQYNYNQESLPIIQTLCIACCSSFIQNGDNTSITVLVKALKQSFVCHQIDNTVQITQKQAELLSKQTRTLVHFVLGFPQYFSDEQFMQTLQQYVKNICFQALVPSEYTQLDVANNTIRNYINQAFNLSINIVISQQLQDHQSLQFFDAFIPIIDVAIQEYSLKSQQLSSQDNKDFLFLAKVLKYIIKPFDDKEISAFVKQMEIKQKQQHISHISQQYKLIAAGKDGNDLFLLYKSNIYVLYQRKVTQDLYFGYKLQEDAQDIKVLEELCVFERKCDDFEPLNTEFLYYYKEKQEAPKVFPLKFADQVVKEKLEQIISSIDYCARILEHRMIMDVYKE</sequence>
<protein>
    <submittedName>
        <fullName evidence="1">Uncharacterized protein</fullName>
    </submittedName>
</protein>
<dbReference type="Proteomes" id="UP001642409">
    <property type="component" value="Unassembled WGS sequence"/>
</dbReference>
<accession>A0AA86Q923</accession>
<proteinExistence type="predicted"/>
<keyword evidence="3" id="KW-1185">Reference proteome</keyword>
<dbReference type="EMBL" id="CATOUU010000849">
    <property type="protein sequence ID" value="CAI9954541.1"/>
    <property type="molecule type" value="Genomic_DNA"/>
</dbReference>
<reference evidence="2 3" key="2">
    <citation type="submission" date="2024-07" db="EMBL/GenBank/DDBJ databases">
        <authorList>
            <person name="Akdeniz Z."/>
        </authorList>
    </citation>
    <scope>NUCLEOTIDE SEQUENCE [LARGE SCALE GENOMIC DNA]</scope>
</reference>
<comment type="caution">
    <text evidence="1">The sequence shown here is derived from an EMBL/GenBank/DDBJ whole genome shotgun (WGS) entry which is preliminary data.</text>
</comment>
<gene>
    <name evidence="2" type="ORF">HINF_LOCUS29292</name>
    <name evidence="1" type="ORF">HINF_LOCUS42186</name>
</gene>
<organism evidence="1">
    <name type="scientific">Hexamita inflata</name>
    <dbReference type="NCBI Taxonomy" id="28002"/>
    <lineage>
        <taxon>Eukaryota</taxon>
        <taxon>Metamonada</taxon>
        <taxon>Diplomonadida</taxon>
        <taxon>Hexamitidae</taxon>
        <taxon>Hexamitinae</taxon>
        <taxon>Hexamita</taxon>
    </lineage>
</organism>
<evidence type="ECO:0000313" key="1">
    <source>
        <dbReference type="EMBL" id="CAI9954541.1"/>
    </source>
</evidence>
<evidence type="ECO:0000313" key="3">
    <source>
        <dbReference type="Proteomes" id="UP001642409"/>
    </source>
</evidence>
<dbReference type="EMBL" id="CAXDID020000094">
    <property type="protein sequence ID" value="CAL6023766.1"/>
    <property type="molecule type" value="Genomic_DNA"/>
</dbReference>